<protein>
    <submittedName>
        <fullName evidence="1">Uncharacterized protein</fullName>
    </submittedName>
</protein>
<reference evidence="1 2" key="1">
    <citation type="submission" date="2016-09" db="EMBL/GenBank/DDBJ databases">
        <title>Draft genome sequence of the soil isolate, Lysinibacillus fusiformis M5, a potential hypoxanthine producer.</title>
        <authorList>
            <person name="Gallegos-Monterrosa R."/>
            <person name="Maroti G."/>
            <person name="Balint B."/>
            <person name="Kovacs A.T."/>
        </authorList>
    </citation>
    <scope>NUCLEOTIDE SEQUENCE [LARGE SCALE GENOMIC DNA]</scope>
    <source>
        <strain evidence="1 2">M5</strain>
    </source>
</reference>
<dbReference type="Proteomes" id="UP000094784">
    <property type="component" value="Unassembled WGS sequence"/>
</dbReference>
<accession>A0A1E4RA02</accession>
<dbReference type="OrthoDB" id="2736682at2"/>
<dbReference type="RefSeq" id="WP_069482197.1">
    <property type="nucleotide sequence ID" value="NZ_KV766182.1"/>
</dbReference>
<organism evidence="1 2">
    <name type="scientific">Lysinibacillus fusiformis</name>
    <dbReference type="NCBI Taxonomy" id="28031"/>
    <lineage>
        <taxon>Bacteria</taxon>
        <taxon>Bacillati</taxon>
        <taxon>Bacillota</taxon>
        <taxon>Bacilli</taxon>
        <taxon>Bacillales</taxon>
        <taxon>Bacillaceae</taxon>
        <taxon>Lysinibacillus</taxon>
    </lineage>
</organism>
<evidence type="ECO:0000313" key="1">
    <source>
        <dbReference type="EMBL" id="ODV57293.1"/>
    </source>
</evidence>
<name>A0A1E4RA02_9BACI</name>
<evidence type="ECO:0000313" key="2">
    <source>
        <dbReference type="Proteomes" id="UP000094784"/>
    </source>
</evidence>
<proteinExistence type="predicted"/>
<dbReference type="EMBL" id="MECQ01000001">
    <property type="protein sequence ID" value="ODV57293.1"/>
    <property type="molecule type" value="Genomic_DNA"/>
</dbReference>
<comment type="caution">
    <text evidence="1">The sequence shown here is derived from an EMBL/GenBank/DDBJ whole genome shotgun (WGS) entry which is preliminary data.</text>
</comment>
<sequence>MKRNDSWSAVAKEFLKCPHPNCQHIGKVITKVHCRIHHNMEREELKKKYGMPIRLITRSEEQVKAEAKR</sequence>
<gene>
    <name evidence="1" type="ORF">BG258_15940</name>
</gene>
<dbReference type="AlphaFoldDB" id="A0A1E4RA02"/>